<accession>W6MC21</accession>
<dbReference type="OrthoDB" id="6367107at2"/>
<comment type="caution">
    <text evidence="2">The sequence shown here is derived from an EMBL/GenBank/DDBJ whole genome shotgun (WGS) entry which is preliminary data.</text>
</comment>
<dbReference type="RefSeq" id="WP_048670953.1">
    <property type="nucleotide sequence ID" value="NZ_CBTJ020000024.1"/>
</dbReference>
<keyword evidence="3" id="KW-1185">Reference proteome</keyword>
<feature type="region of interest" description="Disordered" evidence="1">
    <location>
        <begin position="14"/>
        <end position="36"/>
    </location>
</feature>
<dbReference type="EMBL" id="CBTJ020000024">
    <property type="protein sequence ID" value="CDI01638.1"/>
    <property type="molecule type" value="Genomic_DNA"/>
</dbReference>
<protein>
    <recommendedName>
        <fullName evidence="4">Roadblock/LAMTOR2 domain-containing protein</fullName>
    </recommendedName>
</protein>
<dbReference type="SUPFAM" id="SSF103196">
    <property type="entry name" value="Roadblock/LC7 domain"/>
    <property type="match status" value="1"/>
</dbReference>
<dbReference type="STRING" id="1400863.BN873_190032"/>
<evidence type="ECO:0000313" key="3">
    <source>
        <dbReference type="Proteomes" id="UP000035760"/>
    </source>
</evidence>
<name>W6MC21_9GAMM</name>
<dbReference type="AlphaFoldDB" id="W6MC21"/>
<gene>
    <name evidence="2" type="ORF">BN873_190032</name>
</gene>
<feature type="compositionally biased region" description="Polar residues" evidence="1">
    <location>
        <begin position="16"/>
        <end position="28"/>
    </location>
</feature>
<reference evidence="2" key="1">
    <citation type="submission" date="2013-07" db="EMBL/GenBank/DDBJ databases">
        <authorList>
            <person name="McIlroy S."/>
        </authorList>
    </citation>
    <scope>NUCLEOTIDE SEQUENCE [LARGE SCALE GENOMIC DNA]</scope>
    <source>
        <strain evidence="2">Run_A_D11</strain>
    </source>
</reference>
<evidence type="ECO:0000313" key="2">
    <source>
        <dbReference type="EMBL" id="CDI01638.1"/>
    </source>
</evidence>
<dbReference type="Gene3D" id="3.30.450.30">
    <property type="entry name" value="Dynein light chain 2a, cytoplasmic"/>
    <property type="match status" value="1"/>
</dbReference>
<evidence type="ECO:0008006" key="4">
    <source>
        <dbReference type="Google" id="ProtNLM"/>
    </source>
</evidence>
<dbReference type="Proteomes" id="UP000035760">
    <property type="component" value="Unassembled WGS sequence"/>
</dbReference>
<reference evidence="2" key="2">
    <citation type="submission" date="2014-03" db="EMBL/GenBank/DDBJ databases">
        <title>Candidatus Competibacter-lineage genomes retrieved from metagenomes reveal functional metabolic diversity.</title>
        <authorList>
            <person name="McIlroy S.J."/>
            <person name="Albertsen M."/>
            <person name="Andresen E.K."/>
            <person name="Saunders A.M."/>
            <person name="Kristiansen R."/>
            <person name="Stokholm-Bjerregaard M."/>
            <person name="Nielsen K.L."/>
            <person name="Nielsen P.H."/>
        </authorList>
    </citation>
    <scope>NUCLEOTIDE SEQUENCE</scope>
    <source>
        <strain evidence="2">Run_A_D11</strain>
    </source>
</reference>
<evidence type="ECO:0000256" key="1">
    <source>
        <dbReference type="SAM" id="MobiDB-lite"/>
    </source>
</evidence>
<organism evidence="2 3">
    <name type="scientific">Candidatus Competibacter denitrificans Run_A_D11</name>
    <dbReference type="NCBI Taxonomy" id="1400863"/>
    <lineage>
        <taxon>Bacteria</taxon>
        <taxon>Pseudomonadati</taxon>
        <taxon>Pseudomonadota</taxon>
        <taxon>Gammaproteobacteria</taxon>
        <taxon>Candidatus Competibacteraceae</taxon>
        <taxon>Candidatus Competibacter</taxon>
    </lineage>
</organism>
<proteinExistence type="predicted"/>
<sequence length="247" mass="27333">MKIKKGKLAAFFGFKSQNQEESTEQKSLPVTDKPIDFGEDIHTEQPAVIDSAIADSKATEPVAINSENLLEPSTEIEEKTVEVEEKATVADPLEVEATNTEFKMATPEPTMDYEHEEEHLIVNYSKEQLAVSEEKLEEFMRVCPGAYGVLISTVDGHELLYLVKRDIPVHKISTMNSSLLALGESIARESSQKLCQFVILENSDGRVVSLRINDILMLTCISSKDTNLGMLLSVGRNTAGDLMKILS</sequence>